<dbReference type="Pfam" id="PF03151">
    <property type="entry name" value="TPT"/>
    <property type="match status" value="1"/>
</dbReference>
<dbReference type="PANTHER" id="PTHR11132">
    <property type="entry name" value="SOLUTE CARRIER FAMILY 35"/>
    <property type="match status" value="1"/>
</dbReference>
<dbReference type="InterPro" id="IPR050186">
    <property type="entry name" value="TPT_transporter"/>
</dbReference>
<feature type="transmembrane region" description="Helical" evidence="6">
    <location>
        <begin position="282"/>
        <end position="300"/>
    </location>
</feature>
<feature type="region of interest" description="Disordered" evidence="5">
    <location>
        <begin position="306"/>
        <end position="343"/>
    </location>
</feature>
<feature type="transmembrane region" description="Helical" evidence="6">
    <location>
        <begin position="96"/>
        <end position="114"/>
    </location>
</feature>
<protein>
    <recommendedName>
        <fullName evidence="7">Sugar phosphate transporter domain-containing protein</fullName>
    </recommendedName>
</protein>
<organism evidence="8 9">
    <name type="scientific">Tritrichomonas musculus</name>
    <dbReference type="NCBI Taxonomy" id="1915356"/>
    <lineage>
        <taxon>Eukaryota</taxon>
        <taxon>Metamonada</taxon>
        <taxon>Parabasalia</taxon>
        <taxon>Tritrichomonadida</taxon>
        <taxon>Tritrichomonadidae</taxon>
        <taxon>Tritrichomonas</taxon>
    </lineage>
</organism>
<comment type="subcellular location">
    <subcellularLocation>
        <location evidence="1">Membrane</location>
        <topology evidence="1">Multi-pass membrane protein</topology>
    </subcellularLocation>
</comment>
<feature type="transmembrane region" description="Helical" evidence="6">
    <location>
        <begin position="221"/>
        <end position="240"/>
    </location>
</feature>
<evidence type="ECO:0000256" key="1">
    <source>
        <dbReference type="ARBA" id="ARBA00004141"/>
    </source>
</evidence>
<feature type="transmembrane region" description="Helical" evidence="6">
    <location>
        <begin position="148"/>
        <end position="169"/>
    </location>
</feature>
<reference evidence="8 9" key="1">
    <citation type="submission" date="2024-04" db="EMBL/GenBank/DDBJ databases">
        <title>Tritrichomonas musculus Genome.</title>
        <authorList>
            <person name="Alves-Ferreira E."/>
            <person name="Grigg M."/>
            <person name="Lorenzi H."/>
            <person name="Galac M."/>
        </authorList>
    </citation>
    <scope>NUCLEOTIDE SEQUENCE [LARGE SCALE GENOMIC DNA]</scope>
    <source>
        <strain evidence="8 9">EAF2021</strain>
    </source>
</reference>
<evidence type="ECO:0000256" key="4">
    <source>
        <dbReference type="ARBA" id="ARBA00023136"/>
    </source>
</evidence>
<dbReference type="Proteomes" id="UP001470230">
    <property type="component" value="Unassembled WGS sequence"/>
</dbReference>
<feature type="transmembrane region" description="Helical" evidence="6">
    <location>
        <begin position="7"/>
        <end position="28"/>
    </location>
</feature>
<evidence type="ECO:0000256" key="5">
    <source>
        <dbReference type="SAM" id="MobiDB-lite"/>
    </source>
</evidence>
<evidence type="ECO:0000259" key="7">
    <source>
        <dbReference type="Pfam" id="PF03151"/>
    </source>
</evidence>
<feature type="transmembrane region" description="Helical" evidence="6">
    <location>
        <begin position="126"/>
        <end position="142"/>
    </location>
</feature>
<dbReference type="EMBL" id="JAPFFF010000005">
    <property type="protein sequence ID" value="KAK8890157.1"/>
    <property type="molecule type" value="Genomic_DNA"/>
</dbReference>
<feature type="transmembrane region" description="Helical" evidence="6">
    <location>
        <begin position="181"/>
        <end position="201"/>
    </location>
</feature>
<keyword evidence="9" id="KW-1185">Reference proteome</keyword>
<evidence type="ECO:0000256" key="2">
    <source>
        <dbReference type="ARBA" id="ARBA00022692"/>
    </source>
</evidence>
<proteinExistence type="predicted"/>
<comment type="caution">
    <text evidence="8">The sequence shown here is derived from an EMBL/GenBank/DDBJ whole genome shotgun (WGS) entry which is preliminary data.</text>
</comment>
<feature type="transmembrane region" description="Helical" evidence="6">
    <location>
        <begin position="252"/>
        <end position="270"/>
    </location>
</feature>
<dbReference type="InterPro" id="IPR004853">
    <property type="entry name" value="Sugar_P_trans_dom"/>
</dbReference>
<feature type="domain" description="Sugar phosphate transporter" evidence="7">
    <location>
        <begin position="19"/>
        <end position="295"/>
    </location>
</feature>
<evidence type="ECO:0000256" key="3">
    <source>
        <dbReference type="ARBA" id="ARBA00022989"/>
    </source>
</evidence>
<feature type="compositionally biased region" description="Basic and acidic residues" evidence="5">
    <location>
        <begin position="317"/>
        <end position="332"/>
    </location>
</feature>
<evidence type="ECO:0000313" key="9">
    <source>
        <dbReference type="Proteomes" id="UP001470230"/>
    </source>
</evidence>
<evidence type="ECO:0000256" key="6">
    <source>
        <dbReference type="SAM" id="Phobius"/>
    </source>
</evidence>
<feature type="transmembrane region" description="Helical" evidence="6">
    <location>
        <begin position="72"/>
        <end position="90"/>
    </location>
</feature>
<sequence>MALNIITIGWIIGSVASSTSLIMLNKYVMTNYGFKYPTILTAYHFFVTYMLLEVMCRLRLFKRANNVPQKNCWLLATYSVSGVIFMNFNLQMNSVGFYQLSKLCCIPFILVYNLVIDHKKTPMNTIYSLSLLLVGIALFSVNDVQFNIPGAIIASFAVVTVALSQLHTGKLQREYSVNGPALQLATAFQQFIIALVSSFFIEFPGDRSVLNHQFQGNEVFLIFLTGIIAVSTNACAFGLIGKTSPVTYQVVGHCKTILIFSFGLILFPPTQEESSAQFRKKIIGLVIAMVGVIMYTYFELKRKEEDKNKKPANGYEEQEKRLNGENRTDLEKGQLFPQAKDEA</sequence>
<gene>
    <name evidence="8" type="ORF">M9Y10_034917</name>
</gene>
<keyword evidence="4 6" id="KW-0472">Membrane</keyword>
<evidence type="ECO:0000313" key="8">
    <source>
        <dbReference type="EMBL" id="KAK8890157.1"/>
    </source>
</evidence>
<keyword evidence="2 6" id="KW-0812">Transmembrane</keyword>
<keyword evidence="3 6" id="KW-1133">Transmembrane helix</keyword>
<name>A0ABR2KH54_9EUKA</name>
<accession>A0ABR2KH54</accession>
<feature type="transmembrane region" description="Helical" evidence="6">
    <location>
        <begin position="34"/>
        <end position="52"/>
    </location>
</feature>